<gene>
    <name evidence="6" type="ORF">NAG76_13255</name>
</gene>
<dbReference type="InterPro" id="IPR050881">
    <property type="entry name" value="LL-DAP_aminotransferase"/>
</dbReference>
<dbReference type="Gene3D" id="3.40.640.10">
    <property type="entry name" value="Type I PLP-dependent aspartate aminotransferase-like (Major domain)"/>
    <property type="match status" value="1"/>
</dbReference>
<name>A0A9J6Z9U3_9BACL</name>
<feature type="domain" description="Aminotransferase class I/classII large" evidence="5">
    <location>
        <begin position="37"/>
        <end position="397"/>
    </location>
</feature>
<evidence type="ECO:0000256" key="4">
    <source>
        <dbReference type="RuleBase" id="RU000481"/>
    </source>
</evidence>
<dbReference type="InterPro" id="IPR015422">
    <property type="entry name" value="PyrdxlP-dep_Trfase_small"/>
</dbReference>
<dbReference type="CDD" id="cd00609">
    <property type="entry name" value="AAT_like"/>
    <property type="match status" value="1"/>
</dbReference>
<dbReference type="AlphaFoldDB" id="A0A9J6Z9U3"/>
<dbReference type="EMBL" id="CP097899">
    <property type="protein sequence ID" value="URN92811.1"/>
    <property type="molecule type" value="Genomic_DNA"/>
</dbReference>
<dbReference type="SUPFAM" id="SSF53383">
    <property type="entry name" value="PLP-dependent transferases"/>
    <property type="match status" value="1"/>
</dbReference>
<evidence type="ECO:0000259" key="5">
    <source>
        <dbReference type="Pfam" id="PF00155"/>
    </source>
</evidence>
<dbReference type="GO" id="GO:0008483">
    <property type="term" value="F:transaminase activity"/>
    <property type="evidence" value="ECO:0007669"/>
    <property type="project" value="UniProtKB-KW"/>
</dbReference>
<dbReference type="KEGG" id="plig:NAG76_13255"/>
<evidence type="ECO:0000313" key="6">
    <source>
        <dbReference type="EMBL" id="URN92811.1"/>
    </source>
</evidence>
<dbReference type="InterPro" id="IPR015421">
    <property type="entry name" value="PyrdxlP-dep_Trfase_major"/>
</dbReference>
<proteinExistence type="inferred from homology"/>
<dbReference type="InterPro" id="IPR015424">
    <property type="entry name" value="PyrdxlP-dep_Trfase"/>
</dbReference>
<comment type="similarity">
    <text evidence="4">Belongs to the class-I pyridoxal-phosphate-dependent aminotransferase family.</text>
</comment>
<reference evidence="6" key="1">
    <citation type="submission" date="2022-05" db="EMBL/GenBank/DDBJ databases">
        <title>Novel bacterial taxa in a minimal lignocellulolytic consortium and its capacity to transform plastics disclosed by genome-resolved metagenomics.</title>
        <authorList>
            <person name="Rodriguez C.A.D."/>
            <person name="Diaz-Garcia L."/>
            <person name="Herrera K."/>
            <person name="Tarazona N.A."/>
            <person name="Sproer C."/>
            <person name="Overmann J."/>
            <person name="Jimenez D.J."/>
        </authorList>
    </citation>
    <scope>NUCLEOTIDE SEQUENCE</scope>
    <source>
        <strain evidence="6">MAG5</strain>
    </source>
</reference>
<dbReference type="PANTHER" id="PTHR42832">
    <property type="entry name" value="AMINO ACID AMINOTRANSFERASE"/>
    <property type="match status" value="1"/>
</dbReference>
<dbReference type="Proteomes" id="UP001056756">
    <property type="component" value="Chromosome"/>
</dbReference>
<dbReference type="Gene3D" id="3.90.1150.10">
    <property type="entry name" value="Aspartate Aminotransferase, domain 1"/>
    <property type="match status" value="1"/>
</dbReference>
<dbReference type="InterPro" id="IPR004839">
    <property type="entry name" value="Aminotransferase_I/II_large"/>
</dbReference>
<evidence type="ECO:0000256" key="2">
    <source>
        <dbReference type="ARBA" id="ARBA00022576"/>
    </source>
</evidence>
<evidence type="ECO:0000256" key="3">
    <source>
        <dbReference type="ARBA" id="ARBA00022679"/>
    </source>
</evidence>
<dbReference type="InterPro" id="IPR004838">
    <property type="entry name" value="NHTrfase_class1_PyrdxlP-BS"/>
</dbReference>
<dbReference type="PANTHER" id="PTHR42832:SF4">
    <property type="entry name" value="BLR3474 PROTEIN"/>
    <property type="match status" value="1"/>
</dbReference>
<comment type="cofactor">
    <cofactor evidence="1 4">
        <name>pyridoxal 5'-phosphate</name>
        <dbReference type="ChEBI" id="CHEBI:597326"/>
    </cofactor>
</comment>
<sequence>MGKEVTSRKAPLLSQLGSSIFAEVAAWKREAVTQGIDVIDLGIGSPDRAPSLKVREALSQFALQEDMYAYPALKTGLPFREKAAEWMKHRFGVTLDATNEICTIAGSQDGLAHLAMAIAPRGSIAIVPDPGYPIYTASLALAGVEPYFIPLVEEHQYLPQLESIPQDVLDRASFILLNYPNNPITAVANLAFYESLVTFAKKHNVLVVHDLAYSEMGYDGFMAPSILQIDGAKDIAVEFHSLSKSFNMAGCRIGFMVGNADVVGALTELKSNIDYGVFDPVQEAGIVALDEAMYSDDFVRSGEVYQQRRDQFISALHVAGWEVISPQATMFVWAKLPPLANGDLTKQSWNSRRFAKQLLAETGVVVIPGDAFGTQGEGYVRIALVENEARLVEAATRLGQFIQQKM</sequence>
<accession>A0A9J6Z9U3</accession>
<organism evidence="6 7">
    <name type="scientific">Candidatus Pristimantibacillus lignocellulolyticus</name>
    <dbReference type="NCBI Taxonomy" id="2994561"/>
    <lineage>
        <taxon>Bacteria</taxon>
        <taxon>Bacillati</taxon>
        <taxon>Bacillota</taxon>
        <taxon>Bacilli</taxon>
        <taxon>Bacillales</taxon>
        <taxon>Paenibacillaceae</taxon>
        <taxon>Candidatus Pristimantibacillus</taxon>
    </lineage>
</organism>
<keyword evidence="3 4" id="KW-0808">Transferase</keyword>
<protein>
    <recommendedName>
        <fullName evidence="4">Aminotransferase</fullName>
        <ecNumber evidence="4">2.6.1.-</ecNumber>
    </recommendedName>
</protein>
<dbReference type="Pfam" id="PF00155">
    <property type="entry name" value="Aminotran_1_2"/>
    <property type="match status" value="1"/>
</dbReference>
<dbReference type="GO" id="GO:0030170">
    <property type="term" value="F:pyridoxal phosphate binding"/>
    <property type="evidence" value="ECO:0007669"/>
    <property type="project" value="InterPro"/>
</dbReference>
<evidence type="ECO:0000256" key="1">
    <source>
        <dbReference type="ARBA" id="ARBA00001933"/>
    </source>
</evidence>
<dbReference type="PROSITE" id="PS00105">
    <property type="entry name" value="AA_TRANSFER_CLASS_1"/>
    <property type="match status" value="1"/>
</dbReference>
<dbReference type="EC" id="2.6.1.-" evidence="4"/>
<keyword evidence="2 4" id="KW-0032">Aminotransferase</keyword>
<evidence type="ECO:0000313" key="7">
    <source>
        <dbReference type="Proteomes" id="UP001056756"/>
    </source>
</evidence>